<feature type="non-terminal residue" evidence="1">
    <location>
        <position position="83"/>
    </location>
</feature>
<name>W2SHB7_NECAM</name>
<protein>
    <submittedName>
        <fullName evidence="1">Uncharacterized protein</fullName>
    </submittedName>
</protein>
<evidence type="ECO:0000313" key="2">
    <source>
        <dbReference type="Proteomes" id="UP000053676"/>
    </source>
</evidence>
<dbReference type="OrthoDB" id="5842869at2759"/>
<gene>
    <name evidence="1" type="ORF">NECAME_05399</name>
</gene>
<dbReference type="KEGG" id="nai:NECAME_05399"/>
<proteinExistence type="predicted"/>
<sequence>MDCPSDAKDGSRTYEIPSLSSTSDIQIFEAIITQVAAADLVEGFVEKNGVEKILSLCNLPSLAADLAASTFSSSVGSIVKFVL</sequence>
<dbReference type="EMBL" id="KI669177">
    <property type="protein sequence ID" value="ETN68943.1"/>
    <property type="molecule type" value="Genomic_DNA"/>
</dbReference>
<dbReference type="STRING" id="51031.W2SHB7"/>
<organism evidence="1 2">
    <name type="scientific">Necator americanus</name>
    <name type="common">Human hookworm</name>
    <dbReference type="NCBI Taxonomy" id="51031"/>
    <lineage>
        <taxon>Eukaryota</taxon>
        <taxon>Metazoa</taxon>
        <taxon>Ecdysozoa</taxon>
        <taxon>Nematoda</taxon>
        <taxon>Chromadorea</taxon>
        <taxon>Rhabditida</taxon>
        <taxon>Rhabditina</taxon>
        <taxon>Rhabditomorpha</taxon>
        <taxon>Strongyloidea</taxon>
        <taxon>Ancylostomatidae</taxon>
        <taxon>Bunostominae</taxon>
        <taxon>Necator</taxon>
    </lineage>
</organism>
<evidence type="ECO:0000313" key="1">
    <source>
        <dbReference type="EMBL" id="ETN68943.1"/>
    </source>
</evidence>
<dbReference type="Proteomes" id="UP000053676">
    <property type="component" value="Unassembled WGS sequence"/>
</dbReference>
<reference evidence="2" key="1">
    <citation type="journal article" date="2014" name="Nat. Genet.">
        <title>Genome of the human hookworm Necator americanus.</title>
        <authorList>
            <person name="Tang Y.T."/>
            <person name="Gao X."/>
            <person name="Rosa B.A."/>
            <person name="Abubucker S."/>
            <person name="Hallsworth-Pepin K."/>
            <person name="Martin J."/>
            <person name="Tyagi R."/>
            <person name="Heizer E."/>
            <person name="Zhang X."/>
            <person name="Bhonagiri-Palsikar V."/>
            <person name="Minx P."/>
            <person name="Warren W.C."/>
            <person name="Wang Q."/>
            <person name="Zhan B."/>
            <person name="Hotez P.J."/>
            <person name="Sternberg P.W."/>
            <person name="Dougall A."/>
            <person name="Gaze S.T."/>
            <person name="Mulvenna J."/>
            <person name="Sotillo J."/>
            <person name="Ranganathan S."/>
            <person name="Rabelo E.M."/>
            <person name="Wilson R.K."/>
            <person name="Felgner P.L."/>
            <person name="Bethony J."/>
            <person name="Hawdon J.M."/>
            <person name="Gasser R.B."/>
            <person name="Loukas A."/>
            <person name="Mitreva M."/>
        </authorList>
    </citation>
    <scope>NUCLEOTIDE SEQUENCE [LARGE SCALE GENOMIC DNA]</scope>
</reference>
<accession>W2SHB7</accession>
<keyword evidence="2" id="KW-1185">Reference proteome</keyword>
<dbReference type="AlphaFoldDB" id="W2SHB7"/>